<keyword evidence="2" id="KW-0812">Transmembrane</keyword>
<proteinExistence type="predicted"/>
<gene>
    <name evidence="3" type="ORF">A2129_02425</name>
</gene>
<evidence type="ECO:0000313" key="4">
    <source>
        <dbReference type="Proteomes" id="UP000177737"/>
    </source>
</evidence>
<protein>
    <submittedName>
        <fullName evidence="3">Uncharacterized protein</fullName>
    </submittedName>
</protein>
<reference evidence="3 4" key="1">
    <citation type="journal article" date="2016" name="Nat. Commun.">
        <title>Thousands of microbial genomes shed light on interconnected biogeochemical processes in an aquifer system.</title>
        <authorList>
            <person name="Anantharaman K."/>
            <person name="Brown C.T."/>
            <person name="Hug L.A."/>
            <person name="Sharon I."/>
            <person name="Castelle C.J."/>
            <person name="Probst A.J."/>
            <person name="Thomas B.C."/>
            <person name="Singh A."/>
            <person name="Wilkins M.J."/>
            <person name="Karaoz U."/>
            <person name="Brodie E.L."/>
            <person name="Williams K.H."/>
            <person name="Hubbard S.S."/>
            <person name="Banfield J.F."/>
        </authorList>
    </citation>
    <scope>NUCLEOTIDE SEQUENCE [LARGE SCALE GENOMIC DNA]</scope>
</reference>
<keyword evidence="2" id="KW-1133">Transmembrane helix</keyword>
<evidence type="ECO:0000256" key="2">
    <source>
        <dbReference type="SAM" id="Phobius"/>
    </source>
</evidence>
<feature type="transmembrane region" description="Helical" evidence="2">
    <location>
        <begin position="30"/>
        <end position="50"/>
    </location>
</feature>
<accession>A0A1F7WXD9</accession>
<evidence type="ECO:0000256" key="1">
    <source>
        <dbReference type="SAM" id="MobiDB-lite"/>
    </source>
</evidence>
<evidence type="ECO:0000313" key="3">
    <source>
        <dbReference type="EMBL" id="OGM07380.1"/>
    </source>
</evidence>
<name>A0A1F7WXD9_9BACT</name>
<comment type="caution">
    <text evidence="3">The sequence shown here is derived from an EMBL/GenBank/DDBJ whole genome shotgun (WGS) entry which is preliminary data.</text>
</comment>
<sequence>MEEKPEVSPTLAAKVDLVKEFPKRSFKGTVVMALAAFLVVLGGVGTGYFLSGRSLGGSTKEVAPGAEASATEAGLSDESTFRDSAEGSLETGGVDGEGTHHLVREGGESQYVYLTSTVIDLESFVGKKVTVWGETISARTAGWLMDVGKIKVSN</sequence>
<keyword evidence="2" id="KW-0472">Membrane</keyword>
<dbReference type="EMBL" id="MGFN01000011">
    <property type="protein sequence ID" value="OGM07380.1"/>
    <property type="molecule type" value="Genomic_DNA"/>
</dbReference>
<feature type="region of interest" description="Disordered" evidence="1">
    <location>
        <begin position="63"/>
        <end position="97"/>
    </location>
</feature>
<dbReference type="Proteomes" id="UP000177737">
    <property type="component" value="Unassembled WGS sequence"/>
</dbReference>
<dbReference type="AlphaFoldDB" id="A0A1F7WXD9"/>
<organism evidence="3 4">
    <name type="scientific">Candidatus Woesebacteria bacterium GWC1_42_13</name>
    <dbReference type="NCBI Taxonomy" id="1802475"/>
    <lineage>
        <taxon>Bacteria</taxon>
        <taxon>Candidatus Woeseibacteriota</taxon>
    </lineage>
</organism>